<accession>A0ABS5AAG9</accession>
<evidence type="ECO:0000256" key="8">
    <source>
        <dbReference type="ARBA" id="ARBA00023012"/>
    </source>
</evidence>
<evidence type="ECO:0000256" key="9">
    <source>
        <dbReference type="SAM" id="MobiDB-lite"/>
    </source>
</evidence>
<evidence type="ECO:0000256" key="7">
    <source>
        <dbReference type="ARBA" id="ARBA00022840"/>
    </source>
</evidence>
<dbReference type="Gene3D" id="3.30.565.10">
    <property type="entry name" value="Histidine kinase-like ATPase, C-terminal domain"/>
    <property type="match status" value="1"/>
</dbReference>
<dbReference type="SUPFAM" id="SSF55874">
    <property type="entry name" value="ATPase domain of HSP90 chaperone/DNA topoisomerase II/histidine kinase"/>
    <property type="match status" value="1"/>
</dbReference>
<dbReference type="EMBL" id="JAGIOO010000001">
    <property type="protein sequence ID" value="MBP2473584.1"/>
    <property type="molecule type" value="Genomic_DNA"/>
</dbReference>
<dbReference type="InterPro" id="IPR050482">
    <property type="entry name" value="Sensor_HK_TwoCompSys"/>
</dbReference>
<evidence type="ECO:0000256" key="6">
    <source>
        <dbReference type="ARBA" id="ARBA00022777"/>
    </source>
</evidence>
<evidence type="ECO:0000256" key="5">
    <source>
        <dbReference type="ARBA" id="ARBA00022741"/>
    </source>
</evidence>
<evidence type="ECO:0000313" key="13">
    <source>
        <dbReference type="Proteomes" id="UP001519363"/>
    </source>
</evidence>
<dbReference type="RefSeq" id="WP_209706820.1">
    <property type="nucleotide sequence ID" value="NZ_JAGIOO010000001.1"/>
</dbReference>
<gene>
    <name evidence="12" type="ORF">JOF53_002456</name>
</gene>
<comment type="caution">
    <text evidence="12">The sequence shown here is derived from an EMBL/GenBank/DDBJ whole genome shotgun (WGS) entry which is preliminary data.</text>
</comment>
<evidence type="ECO:0000256" key="10">
    <source>
        <dbReference type="SAM" id="Phobius"/>
    </source>
</evidence>
<keyword evidence="7" id="KW-0067">ATP-binding</keyword>
<feature type="transmembrane region" description="Helical" evidence="10">
    <location>
        <begin position="165"/>
        <end position="190"/>
    </location>
</feature>
<keyword evidence="8" id="KW-0902">Two-component regulatory system</keyword>
<keyword evidence="5" id="KW-0547">Nucleotide-binding</keyword>
<dbReference type="InterPro" id="IPR036890">
    <property type="entry name" value="HATPase_C_sf"/>
</dbReference>
<dbReference type="InterPro" id="IPR011712">
    <property type="entry name" value="Sig_transdc_His_kin_sub3_dim/P"/>
</dbReference>
<sequence length="419" mass="44560">MSGVVGKVLAPLTSRSTLLRWIYLVLGGALLTPYFIAGTAVAELLRGQVPLPLPAGWSLATTSVFFALGTLLCTTFVPALGVLEATAVRTLLEIPVADLSGRRPAAVRWRIAGWLMIHLCTGFLVSLLTLIIPVFVVGAFTLPFSRYTTYFILDVLPVEGGADKWWAPLAAIGLSLVAVYLVAGIGAVLARLAGWFLGPTPAEKLAEAERLAQRLAQRNRLARELHDSVGHALSVVTIQAAAAGRVLDTDREFARAALGAIEEAARSALADLDHVLGILREEARGSSTPQPTLADLDGLLRTTRLAGVEVAAELPEAVDGVPNAVSREAYRIVQEGLTNVMRHAGKVPVTLRLAVREDNLELEMTNPLGERPGGRGQGGGRGLRGIGERVTVLRGQVEAGEHGGQWRVHVRLPLRTAAS</sequence>
<feature type="region of interest" description="Disordered" evidence="9">
    <location>
        <begin position="365"/>
        <end position="384"/>
    </location>
</feature>
<evidence type="ECO:0000259" key="11">
    <source>
        <dbReference type="Pfam" id="PF07730"/>
    </source>
</evidence>
<keyword evidence="10" id="KW-0472">Membrane</keyword>
<feature type="domain" description="Signal transduction histidine kinase subgroup 3 dimerisation and phosphoacceptor" evidence="11">
    <location>
        <begin position="218"/>
        <end position="282"/>
    </location>
</feature>
<dbReference type="PANTHER" id="PTHR24421">
    <property type="entry name" value="NITRATE/NITRITE SENSOR PROTEIN NARX-RELATED"/>
    <property type="match status" value="1"/>
</dbReference>
<dbReference type="GO" id="GO:0016301">
    <property type="term" value="F:kinase activity"/>
    <property type="evidence" value="ECO:0007669"/>
    <property type="project" value="UniProtKB-KW"/>
</dbReference>
<keyword evidence="13" id="KW-1185">Reference proteome</keyword>
<name>A0ABS5AAG9_9PSEU</name>
<feature type="transmembrane region" description="Helical" evidence="10">
    <location>
        <begin position="21"/>
        <end position="42"/>
    </location>
</feature>
<feature type="compositionally biased region" description="Gly residues" evidence="9">
    <location>
        <begin position="374"/>
        <end position="384"/>
    </location>
</feature>
<proteinExistence type="predicted"/>
<dbReference type="PANTHER" id="PTHR24421:SF10">
    <property type="entry name" value="NITRATE_NITRITE SENSOR PROTEIN NARQ"/>
    <property type="match status" value="1"/>
</dbReference>
<keyword evidence="10" id="KW-0812">Transmembrane</keyword>
<keyword evidence="4" id="KW-0808">Transferase</keyword>
<protein>
    <recommendedName>
        <fullName evidence="2">histidine kinase</fullName>
        <ecNumber evidence="2">2.7.13.3</ecNumber>
    </recommendedName>
</protein>
<dbReference type="Gene3D" id="1.20.5.1930">
    <property type="match status" value="1"/>
</dbReference>
<evidence type="ECO:0000256" key="3">
    <source>
        <dbReference type="ARBA" id="ARBA00022553"/>
    </source>
</evidence>
<feature type="transmembrane region" description="Helical" evidence="10">
    <location>
        <begin position="62"/>
        <end position="83"/>
    </location>
</feature>
<evidence type="ECO:0000256" key="4">
    <source>
        <dbReference type="ARBA" id="ARBA00022679"/>
    </source>
</evidence>
<keyword evidence="10" id="KW-1133">Transmembrane helix</keyword>
<feature type="transmembrane region" description="Helical" evidence="10">
    <location>
        <begin position="112"/>
        <end position="145"/>
    </location>
</feature>
<comment type="catalytic activity">
    <reaction evidence="1">
        <text>ATP + protein L-histidine = ADP + protein N-phospho-L-histidine.</text>
        <dbReference type="EC" id="2.7.13.3"/>
    </reaction>
</comment>
<dbReference type="EC" id="2.7.13.3" evidence="2"/>
<keyword evidence="6 12" id="KW-0418">Kinase</keyword>
<reference evidence="12 13" key="1">
    <citation type="submission" date="2021-03" db="EMBL/GenBank/DDBJ databases">
        <title>Sequencing the genomes of 1000 actinobacteria strains.</title>
        <authorList>
            <person name="Klenk H.-P."/>
        </authorList>
    </citation>
    <scope>NUCLEOTIDE SEQUENCE [LARGE SCALE GENOMIC DNA]</scope>
    <source>
        <strain evidence="12 13">DSM 44580</strain>
    </source>
</reference>
<dbReference type="Pfam" id="PF07730">
    <property type="entry name" value="HisKA_3"/>
    <property type="match status" value="1"/>
</dbReference>
<evidence type="ECO:0000256" key="1">
    <source>
        <dbReference type="ARBA" id="ARBA00000085"/>
    </source>
</evidence>
<evidence type="ECO:0000313" key="12">
    <source>
        <dbReference type="EMBL" id="MBP2473584.1"/>
    </source>
</evidence>
<evidence type="ECO:0000256" key="2">
    <source>
        <dbReference type="ARBA" id="ARBA00012438"/>
    </source>
</evidence>
<organism evidence="12 13">
    <name type="scientific">Crossiella equi</name>
    <dbReference type="NCBI Taxonomy" id="130796"/>
    <lineage>
        <taxon>Bacteria</taxon>
        <taxon>Bacillati</taxon>
        <taxon>Actinomycetota</taxon>
        <taxon>Actinomycetes</taxon>
        <taxon>Pseudonocardiales</taxon>
        <taxon>Pseudonocardiaceae</taxon>
        <taxon>Crossiella</taxon>
    </lineage>
</organism>
<keyword evidence="3" id="KW-0597">Phosphoprotein</keyword>
<dbReference type="Proteomes" id="UP001519363">
    <property type="component" value="Unassembled WGS sequence"/>
</dbReference>